<dbReference type="OrthoDB" id="432685at2759"/>
<feature type="binding site" evidence="6">
    <location>
        <position position="206"/>
    </location>
    <ligand>
        <name>FAD</name>
        <dbReference type="ChEBI" id="CHEBI:57692"/>
    </ligand>
</feature>
<dbReference type="Gene3D" id="3.40.50.80">
    <property type="entry name" value="Nucleotide-binding domain of ferredoxin-NADP reductase (FNR) module"/>
    <property type="match status" value="1"/>
</dbReference>
<sequence>MLRPRLPLCANHLRRQGTRHSLNRQIPTRNYALQAQQSPSGHAQRIAVWAGSLGGATLVAAYFFWPDVSRSAPTYTDATLSSAYFTPVTVTFTEQCKDPNTCLMTLTVPREAIPPLGDAPFAPIWSIFIKDDDIQVERPYTPLEGIDGGGKMRLWVKRYPKGEVGRWLHSKRVGDKIEIRGPLKTWPWQEETWDEIIMVSGGTGITPFYQLLHFMLFSGKSSSWRTRFTLLHSSQTPGELPPAEILQPLLSYSSAHPDRLRVRLFVDEQDGSDSESVSIQDVRIGRIDKPAIHQVLYPTQEASWWQRLFHRSKSPLGADKKILFLVCGPEP</sequence>
<protein>
    <recommendedName>
        <fullName evidence="7">FAD-binding FR-type domain-containing protein</fullName>
    </recommendedName>
</protein>
<dbReference type="GO" id="GO:0005739">
    <property type="term" value="C:mitochondrion"/>
    <property type="evidence" value="ECO:0007669"/>
    <property type="project" value="TreeGrafter"/>
</dbReference>
<dbReference type="Pfam" id="PF00970">
    <property type="entry name" value="FAD_binding_6"/>
    <property type="match status" value="1"/>
</dbReference>
<dbReference type="EMBL" id="JH930469">
    <property type="protein sequence ID" value="EKM59147.1"/>
    <property type="molecule type" value="Genomic_DNA"/>
</dbReference>
<evidence type="ECO:0000256" key="3">
    <source>
        <dbReference type="ARBA" id="ARBA00022630"/>
    </source>
</evidence>
<name>K5X8D4_PHACS</name>
<dbReference type="PANTHER" id="PTHR19370:SF189">
    <property type="entry name" value="CYTOCHROME C MITOCHONDRIAL IMPORT FACTOR CYC2"/>
    <property type="match status" value="1"/>
</dbReference>
<dbReference type="InterPro" id="IPR001834">
    <property type="entry name" value="CBR-like"/>
</dbReference>
<dbReference type="PANTHER" id="PTHR19370">
    <property type="entry name" value="NADH-CYTOCHROME B5 REDUCTASE"/>
    <property type="match status" value="1"/>
</dbReference>
<evidence type="ECO:0000256" key="6">
    <source>
        <dbReference type="PIRSR" id="PIRSR601834-1"/>
    </source>
</evidence>
<feature type="binding site" evidence="6">
    <location>
        <position position="140"/>
    </location>
    <ligand>
        <name>FAD</name>
        <dbReference type="ChEBI" id="CHEBI:57692"/>
    </ligand>
</feature>
<keyword evidence="4 6" id="KW-0274">FAD</keyword>
<dbReference type="InParanoid" id="K5X8D4"/>
<dbReference type="AlphaFoldDB" id="K5X8D4"/>
<dbReference type="GO" id="GO:0016491">
    <property type="term" value="F:oxidoreductase activity"/>
    <property type="evidence" value="ECO:0007669"/>
    <property type="project" value="UniProtKB-KW"/>
</dbReference>
<evidence type="ECO:0000313" key="9">
    <source>
        <dbReference type="Proteomes" id="UP000008370"/>
    </source>
</evidence>
<feature type="binding site" evidence="6">
    <location>
        <position position="138"/>
    </location>
    <ligand>
        <name>FAD</name>
        <dbReference type="ChEBI" id="CHEBI:57692"/>
    </ligand>
</feature>
<evidence type="ECO:0000313" key="8">
    <source>
        <dbReference type="EMBL" id="EKM59147.1"/>
    </source>
</evidence>
<evidence type="ECO:0000256" key="4">
    <source>
        <dbReference type="ARBA" id="ARBA00022827"/>
    </source>
</evidence>
<comment type="cofactor">
    <cofactor evidence="1 6">
        <name>FAD</name>
        <dbReference type="ChEBI" id="CHEBI:57692"/>
    </cofactor>
</comment>
<feature type="binding site" evidence="6">
    <location>
        <position position="157"/>
    </location>
    <ligand>
        <name>FAD</name>
        <dbReference type="ChEBI" id="CHEBI:57692"/>
    </ligand>
</feature>
<gene>
    <name evidence="8" type="ORF">PHACADRAFT_113420</name>
</gene>
<dbReference type="GeneID" id="18907686"/>
<organism evidence="8 9">
    <name type="scientific">Phanerochaete carnosa (strain HHB-10118-sp)</name>
    <name type="common">White-rot fungus</name>
    <name type="synonym">Peniophora carnosa</name>
    <dbReference type="NCBI Taxonomy" id="650164"/>
    <lineage>
        <taxon>Eukaryota</taxon>
        <taxon>Fungi</taxon>
        <taxon>Dikarya</taxon>
        <taxon>Basidiomycota</taxon>
        <taxon>Agaricomycotina</taxon>
        <taxon>Agaricomycetes</taxon>
        <taxon>Polyporales</taxon>
        <taxon>Phanerochaetaceae</taxon>
        <taxon>Phanerochaete</taxon>
    </lineage>
</organism>
<keyword evidence="5" id="KW-0560">Oxidoreductase</keyword>
<feature type="domain" description="FAD-binding FR-type" evidence="7">
    <location>
        <begin position="83"/>
        <end position="189"/>
    </location>
</feature>
<dbReference type="CDD" id="cd06183">
    <property type="entry name" value="cyt_b5_reduct_like"/>
    <property type="match status" value="1"/>
</dbReference>
<keyword evidence="9" id="KW-1185">Reference proteome</keyword>
<dbReference type="Pfam" id="PF00175">
    <property type="entry name" value="NAD_binding_1"/>
    <property type="match status" value="1"/>
</dbReference>
<feature type="binding site" evidence="6">
    <location>
        <position position="139"/>
    </location>
    <ligand>
        <name>FAD</name>
        <dbReference type="ChEBI" id="CHEBI:57692"/>
    </ligand>
</feature>
<dbReference type="Proteomes" id="UP000008370">
    <property type="component" value="Unassembled WGS sequence"/>
</dbReference>
<dbReference type="SUPFAM" id="SSF63380">
    <property type="entry name" value="Riboflavin synthase domain-like"/>
    <property type="match status" value="1"/>
</dbReference>
<evidence type="ECO:0000256" key="1">
    <source>
        <dbReference type="ARBA" id="ARBA00001974"/>
    </source>
</evidence>
<dbReference type="STRING" id="650164.K5X8D4"/>
<dbReference type="PRINTS" id="PR00406">
    <property type="entry name" value="CYTB5RDTASE"/>
</dbReference>
<dbReference type="RefSeq" id="XP_007391718.1">
    <property type="nucleotide sequence ID" value="XM_007391656.1"/>
</dbReference>
<dbReference type="KEGG" id="pco:PHACADRAFT_113420"/>
<dbReference type="InterPro" id="IPR017938">
    <property type="entry name" value="Riboflavin_synthase-like_b-brl"/>
</dbReference>
<accession>K5X8D4</accession>
<reference evidence="8 9" key="1">
    <citation type="journal article" date="2012" name="BMC Genomics">
        <title>Comparative genomics of the white-rot fungi, Phanerochaete carnosa and P. chrysosporium, to elucidate the genetic basis of the distinct wood types they colonize.</title>
        <authorList>
            <person name="Suzuki H."/>
            <person name="MacDonald J."/>
            <person name="Syed K."/>
            <person name="Salamov A."/>
            <person name="Hori C."/>
            <person name="Aerts A."/>
            <person name="Henrissat B."/>
            <person name="Wiebenga A."/>
            <person name="vanKuyk P.A."/>
            <person name="Barry K."/>
            <person name="Lindquist E."/>
            <person name="LaButti K."/>
            <person name="Lapidus A."/>
            <person name="Lucas S."/>
            <person name="Coutinho P."/>
            <person name="Gong Y."/>
            <person name="Samejima M."/>
            <person name="Mahadevan R."/>
            <person name="Abou-Zaid M."/>
            <person name="de Vries R.P."/>
            <person name="Igarashi K."/>
            <person name="Yadav J.S."/>
            <person name="Grigoriev I.V."/>
            <person name="Master E.R."/>
        </authorList>
    </citation>
    <scope>NUCLEOTIDE SEQUENCE [LARGE SCALE GENOMIC DNA]</scope>
    <source>
        <strain evidence="8 9">HHB-10118-sp</strain>
    </source>
</reference>
<dbReference type="Gene3D" id="2.40.30.10">
    <property type="entry name" value="Translation factors"/>
    <property type="match status" value="1"/>
</dbReference>
<dbReference type="InterPro" id="IPR039261">
    <property type="entry name" value="FNR_nucleotide-bd"/>
</dbReference>
<comment type="similarity">
    <text evidence="2">Belongs to the flavoprotein pyridine nucleotide cytochrome reductase family.</text>
</comment>
<proteinExistence type="inferred from homology"/>
<dbReference type="InterPro" id="IPR017927">
    <property type="entry name" value="FAD-bd_FR_type"/>
</dbReference>
<dbReference type="HOGENOM" id="CLU_003827_6_2_1"/>
<evidence type="ECO:0000256" key="2">
    <source>
        <dbReference type="ARBA" id="ARBA00006105"/>
    </source>
</evidence>
<evidence type="ECO:0000256" key="5">
    <source>
        <dbReference type="ARBA" id="ARBA00023002"/>
    </source>
</evidence>
<feature type="binding site" evidence="6">
    <location>
        <position position="164"/>
    </location>
    <ligand>
        <name>FAD</name>
        <dbReference type="ChEBI" id="CHEBI:57692"/>
    </ligand>
</feature>
<dbReference type="InterPro" id="IPR001433">
    <property type="entry name" value="OxRdtase_FAD/NAD-bd"/>
</dbReference>
<keyword evidence="3 6" id="KW-0285">Flavoprotein</keyword>
<evidence type="ECO:0000259" key="7">
    <source>
        <dbReference type="PROSITE" id="PS51384"/>
    </source>
</evidence>
<dbReference type="PROSITE" id="PS51384">
    <property type="entry name" value="FAD_FR"/>
    <property type="match status" value="1"/>
</dbReference>
<dbReference type="SUPFAM" id="SSF52343">
    <property type="entry name" value="Ferredoxin reductase-like, C-terminal NADP-linked domain"/>
    <property type="match status" value="1"/>
</dbReference>
<dbReference type="InterPro" id="IPR008333">
    <property type="entry name" value="Cbr1-like_FAD-bd_dom"/>
</dbReference>